<evidence type="ECO:0000256" key="2">
    <source>
        <dbReference type="ARBA" id="ARBA00009477"/>
    </source>
</evidence>
<reference evidence="9 10" key="1">
    <citation type="submission" date="2018-02" db="EMBL/GenBank/DDBJ databases">
        <authorList>
            <person name="Cohen D.B."/>
            <person name="Kent A.D."/>
        </authorList>
    </citation>
    <scope>NUCLEOTIDE SEQUENCE [LARGE SCALE GENOMIC DNA]</scope>
    <source>
        <strain evidence="9 10">ULC007</strain>
    </source>
</reference>
<dbReference type="PANTHER" id="PTHR30469">
    <property type="entry name" value="MULTIDRUG RESISTANCE PROTEIN MDTA"/>
    <property type="match status" value="1"/>
</dbReference>
<dbReference type="InterPro" id="IPR058625">
    <property type="entry name" value="MdtA-like_BSH"/>
</dbReference>
<protein>
    <submittedName>
        <fullName evidence="9">Efflux RND transporter periplasmic adaptor subunit</fullName>
    </submittedName>
</protein>
<dbReference type="NCBIfam" id="TIGR01730">
    <property type="entry name" value="RND_mfp"/>
    <property type="match status" value="1"/>
</dbReference>
<evidence type="ECO:0000259" key="8">
    <source>
        <dbReference type="Pfam" id="PF25967"/>
    </source>
</evidence>
<feature type="domain" description="Multidrug resistance protein MdtA-like C-terminal permuted SH3" evidence="8">
    <location>
        <begin position="380"/>
        <end position="441"/>
    </location>
</feature>
<keyword evidence="10" id="KW-1185">Reference proteome</keyword>
<dbReference type="InterPro" id="IPR058624">
    <property type="entry name" value="MdtA-like_HH"/>
</dbReference>
<keyword evidence="3" id="KW-0813">Transport</keyword>
<dbReference type="InterPro" id="IPR006143">
    <property type="entry name" value="RND_pump_MFP"/>
</dbReference>
<dbReference type="Gene3D" id="1.10.287.470">
    <property type="entry name" value="Helix hairpin bin"/>
    <property type="match status" value="2"/>
</dbReference>
<feature type="domain" description="Multidrug resistance protein MdtA-like alpha-helical hairpin" evidence="5">
    <location>
        <begin position="167"/>
        <end position="233"/>
    </location>
</feature>
<evidence type="ECO:0000259" key="7">
    <source>
        <dbReference type="Pfam" id="PF25954"/>
    </source>
</evidence>
<evidence type="ECO:0000313" key="9">
    <source>
        <dbReference type="EMBL" id="PSB17261.1"/>
    </source>
</evidence>
<dbReference type="STRING" id="1920490.GCA_001895925_01907"/>
<evidence type="ECO:0000256" key="4">
    <source>
        <dbReference type="SAM" id="Coils"/>
    </source>
</evidence>
<dbReference type="OrthoDB" id="505602at2"/>
<dbReference type="Pfam" id="PF25917">
    <property type="entry name" value="BSH_RND"/>
    <property type="match status" value="1"/>
</dbReference>
<evidence type="ECO:0000259" key="6">
    <source>
        <dbReference type="Pfam" id="PF25917"/>
    </source>
</evidence>
<dbReference type="GO" id="GO:0015562">
    <property type="term" value="F:efflux transmembrane transporter activity"/>
    <property type="evidence" value="ECO:0007669"/>
    <property type="project" value="TreeGrafter"/>
</dbReference>
<dbReference type="SUPFAM" id="SSF111369">
    <property type="entry name" value="HlyD-like secretion proteins"/>
    <property type="match status" value="3"/>
</dbReference>
<proteinExistence type="inferred from homology"/>
<dbReference type="GO" id="GO:1990281">
    <property type="term" value="C:efflux pump complex"/>
    <property type="evidence" value="ECO:0007669"/>
    <property type="project" value="TreeGrafter"/>
</dbReference>
<dbReference type="RefSeq" id="WP_073074324.1">
    <property type="nucleotide sequence ID" value="NZ_MPPI01000034.1"/>
</dbReference>
<dbReference type="Pfam" id="PF25967">
    <property type="entry name" value="RND-MFP_C"/>
    <property type="match status" value="1"/>
</dbReference>
<comment type="caution">
    <text evidence="9">The sequence shown here is derived from an EMBL/GenBank/DDBJ whole genome shotgun (WGS) entry which is preliminary data.</text>
</comment>
<accession>A0A2T1DA07</accession>
<dbReference type="Proteomes" id="UP000238634">
    <property type="component" value="Unassembled WGS sequence"/>
</dbReference>
<dbReference type="Pfam" id="PF25876">
    <property type="entry name" value="HH_MFP_RND"/>
    <property type="match status" value="1"/>
</dbReference>
<dbReference type="PANTHER" id="PTHR30469:SF15">
    <property type="entry name" value="HLYD FAMILY OF SECRETION PROTEINS"/>
    <property type="match status" value="1"/>
</dbReference>
<feature type="coiled-coil region" evidence="4">
    <location>
        <begin position="160"/>
        <end position="187"/>
    </location>
</feature>
<dbReference type="Gene3D" id="2.40.50.100">
    <property type="match status" value="1"/>
</dbReference>
<comment type="similarity">
    <text evidence="2">Belongs to the membrane fusion protein (MFP) (TC 8.A.1) family.</text>
</comment>
<dbReference type="Pfam" id="PF25954">
    <property type="entry name" value="Beta-barrel_RND_2"/>
    <property type="match status" value="1"/>
</dbReference>
<organism evidence="9 10">
    <name type="scientific">Phormidesmis priestleyi ULC007</name>
    <dbReference type="NCBI Taxonomy" id="1920490"/>
    <lineage>
        <taxon>Bacteria</taxon>
        <taxon>Bacillati</taxon>
        <taxon>Cyanobacteriota</taxon>
        <taxon>Cyanophyceae</taxon>
        <taxon>Leptolyngbyales</taxon>
        <taxon>Leptolyngbyaceae</taxon>
        <taxon>Phormidesmis</taxon>
    </lineage>
</organism>
<evidence type="ECO:0000313" key="10">
    <source>
        <dbReference type="Proteomes" id="UP000238634"/>
    </source>
</evidence>
<name>A0A2T1DA07_9CYAN</name>
<sequence>MTHTTSNDSLNESLDETTAGALKPKRPPVPKLSQKGLGLLLGGALLLAGGTWSILQLTRSTHAPETTLAPATTVETLTIRAQPIANTLNLSGTIRPADQATLSTRVMGRITQLSLESGDRFRKGDILARIDVTDMTAQTSQAQSGVAQAQSTVAQRQADLSRTQAMLNQYESQKIEAQAALQMARIDQSRMSKLRAEGAVSQDRLDQSNTTLAQAKAKVAQADAGIRQAQAAISQSQAAISQSQAAVNQAKSGVTSASIGESYGTVIAPFDGVVVQKLAYEGEMAAPGTVLLKVENPDRLQLEIAVPEENLRFVRVGQPVKVQVEAANQTLKGTIQQIVPAADANSRSFLVKIPLNNSGHLISGMFGRIALPVSGKQETILIPTNALIQRGQLQGAYVAETRGSQSTAVLRWVKTGQQRDGQVEIVSGLMTGDRIITSNIGQLSDGQSIAFRE</sequence>
<dbReference type="AlphaFoldDB" id="A0A2T1DA07"/>
<dbReference type="Gene3D" id="2.40.30.170">
    <property type="match status" value="1"/>
</dbReference>
<evidence type="ECO:0000256" key="1">
    <source>
        <dbReference type="ARBA" id="ARBA00004196"/>
    </source>
</evidence>
<evidence type="ECO:0000256" key="3">
    <source>
        <dbReference type="ARBA" id="ARBA00022448"/>
    </source>
</evidence>
<dbReference type="EMBL" id="PVWG01000030">
    <property type="protein sequence ID" value="PSB17261.1"/>
    <property type="molecule type" value="Genomic_DNA"/>
</dbReference>
<evidence type="ECO:0000259" key="5">
    <source>
        <dbReference type="Pfam" id="PF25876"/>
    </source>
</evidence>
<gene>
    <name evidence="9" type="ORF">C7B65_19140</name>
</gene>
<comment type="subcellular location">
    <subcellularLocation>
        <location evidence="1">Cell envelope</location>
    </subcellularLocation>
</comment>
<feature type="domain" description="CusB-like beta-barrel" evidence="7">
    <location>
        <begin position="302"/>
        <end position="371"/>
    </location>
</feature>
<dbReference type="InterPro" id="IPR058792">
    <property type="entry name" value="Beta-barrel_RND_2"/>
</dbReference>
<dbReference type="InterPro" id="IPR058627">
    <property type="entry name" value="MdtA-like_C"/>
</dbReference>
<dbReference type="Gene3D" id="2.40.420.20">
    <property type="match status" value="1"/>
</dbReference>
<reference evidence="9 10" key="2">
    <citation type="submission" date="2018-03" db="EMBL/GenBank/DDBJ databases">
        <title>The ancient ancestry and fast evolution of plastids.</title>
        <authorList>
            <person name="Moore K.R."/>
            <person name="Magnabosco C."/>
            <person name="Momper L."/>
            <person name="Gold D.A."/>
            <person name="Bosak T."/>
            <person name="Fournier G.P."/>
        </authorList>
    </citation>
    <scope>NUCLEOTIDE SEQUENCE [LARGE SCALE GENOMIC DNA]</scope>
    <source>
        <strain evidence="9 10">ULC007</strain>
    </source>
</reference>
<keyword evidence="4" id="KW-0175">Coiled coil</keyword>
<feature type="domain" description="Multidrug resistance protein MdtA-like barrel-sandwich hybrid" evidence="6">
    <location>
        <begin position="99"/>
        <end position="288"/>
    </location>
</feature>